<name>A0AA90NAU9_9ACTN</name>
<keyword evidence="3" id="KW-1185">Reference proteome</keyword>
<dbReference type="InterPro" id="IPR005153">
    <property type="entry name" value="MbtH-like_dom"/>
</dbReference>
<evidence type="ECO:0000313" key="2">
    <source>
        <dbReference type="EMBL" id="MDP0398343.1"/>
    </source>
</evidence>
<dbReference type="Pfam" id="PF03621">
    <property type="entry name" value="MbtH"/>
    <property type="match status" value="1"/>
</dbReference>
<evidence type="ECO:0000313" key="3">
    <source>
        <dbReference type="Proteomes" id="UP001178281"/>
    </source>
</evidence>
<dbReference type="SUPFAM" id="SSF160582">
    <property type="entry name" value="MbtH-like"/>
    <property type="match status" value="1"/>
</dbReference>
<dbReference type="PANTHER" id="PTHR38444:SF1">
    <property type="entry name" value="ENTEROBACTIN BIOSYNTHESIS PROTEIN YBDZ"/>
    <property type="match status" value="1"/>
</dbReference>
<dbReference type="PANTHER" id="PTHR38444">
    <property type="entry name" value="ENTEROBACTIN BIOSYNTHESIS PROTEIN YBDZ"/>
    <property type="match status" value="1"/>
</dbReference>
<evidence type="ECO:0000259" key="1">
    <source>
        <dbReference type="SMART" id="SM00923"/>
    </source>
</evidence>
<dbReference type="RefSeq" id="WP_305111245.1">
    <property type="nucleotide sequence ID" value="NZ_JAUTIX010000003.1"/>
</dbReference>
<dbReference type="GO" id="GO:0019290">
    <property type="term" value="P:siderophore biosynthetic process"/>
    <property type="evidence" value="ECO:0007669"/>
    <property type="project" value="TreeGrafter"/>
</dbReference>
<reference evidence="2" key="1">
    <citation type="submission" date="2023-08" db="EMBL/GenBank/DDBJ databases">
        <title>The draft genome of Tsukamurella strandjordii strain 050030.</title>
        <authorList>
            <person name="Zhao F."/>
            <person name="Feng Y."/>
            <person name="Zong Z."/>
        </authorList>
    </citation>
    <scope>NUCLEOTIDE SEQUENCE</scope>
    <source>
        <strain evidence="2">050030</strain>
    </source>
</reference>
<dbReference type="Proteomes" id="UP001178281">
    <property type="component" value="Unassembled WGS sequence"/>
</dbReference>
<sequence>MNPFDDANGEFLVLINAREQRSLWPVFADVPPGWTVDFGPDTRDACQNRIAETWTDLRPLDLRDALPR</sequence>
<dbReference type="SMART" id="SM00923">
    <property type="entry name" value="MbtH"/>
    <property type="match status" value="1"/>
</dbReference>
<gene>
    <name evidence="2" type="ORF">Q7X28_10435</name>
</gene>
<feature type="domain" description="MbtH-like" evidence="1">
    <location>
        <begin position="2"/>
        <end position="52"/>
    </location>
</feature>
<accession>A0AA90NAU9</accession>
<dbReference type="InterPro" id="IPR037407">
    <property type="entry name" value="MLP_fam"/>
</dbReference>
<dbReference type="InterPro" id="IPR038020">
    <property type="entry name" value="MbtH-like_sf"/>
</dbReference>
<dbReference type="GO" id="GO:0005829">
    <property type="term" value="C:cytosol"/>
    <property type="evidence" value="ECO:0007669"/>
    <property type="project" value="TreeGrafter"/>
</dbReference>
<protein>
    <submittedName>
        <fullName evidence="2">MbtH family protein</fullName>
    </submittedName>
</protein>
<comment type="caution">
    <text evidence="2">The sequence shown here is derived from an EMBL/GenBank/DDBJ whole genome shotgun (WGS) entry which is preliminary data.</text>
</comment>
<proteinExistence type="predicted"/>
<dbReference type="AlphaFoldDB" id="A0AA90NAU9"/>
<dbReference type="Gene3D" id="3.90.820.10">
    <property type="entry name" value="Structural Genomics, Unknown Function 30-nov-00 1gh9 Mol_id"/>
    <property type="match status" value="1"/>
</dbReference>
<organism evidence="2 3">
    <name type="scientific">Tsukamurella strandjordii</name>
    <dbReference type="NCBI Taxonomy" id="147577"/>
    <lineage>
        <taxon>Bacteria</taxon>
        <taxon>Bacillati</taxon>
        <taxon>Actinomycetota</taxon>
        <taxon>Actinomycetes</taxon>
        <taxon>Mycobacteriales</taxon>
        <taxon>Tsukamurellaceae</taxon>
        <taxon>Tsukamurella</taxon>
    </lineage>
</organism>
<dbReference type="EMBL" id="JAUTIX010000003">
    <property type="protein sequence ID" value="MDP0398343.1"/>
    <property type="molecule type" value="Genomic_DNA"/>
</dbReference>